<gene>
    <name evidence="7" type="ORF">DCAR_0518699</name>
</gene>
<evidence type="ECO:0000313" key="8">
    <source>
        <dbReference type="Proteomes" id="UP000077755"/>
    </source>
</evidence>
<dbReference type="InterPro" id="IPR012677">
    <property type="entry name" value="Nucleotide-bd_a/b_plait_sf"/>
</dbReference>
<dbReference type="InterPro" id="IPR035979">
    <property type="entry name" value="RBD_domain_sf"/>
</dbReference>
<evidence type="ECO:0000256" key="3">
    <source>
        <dbReference type="ARBA" id="ARBA00023254"/>
    </source>
</evidence>
<dbReference type="CDD" id="cd12524">
    <property type="entry name" value="RRM1_MEI2_like"/>
    <property type="match status" value="1"/>
</dbReference>
<feature type="compositionally biased region" description="Low complexity" evidence="5">
    <location>
        <begin position="854"/>
        <end position="868"/>
    </location>
</feature>
<keyword evidence="2 4" id="KW-0694">RNA-binding</keyword>
<evidence type="ECO:0000256" key="4">
    <source>
        <dbReference type="PROSITE-ProRule" id="PRU00176"/>
    </source>
</evidence>
<organism evidence="7 8">
    <name type="scientific">Daucus carota subsp. sativus</name>
    <name type="common">Carrot</name>
    <dbReference type="NCBI Taxonomy" id="79200"/>
    <lineage>
        <taxon>Eukaryota</taxon>
        <taxon>Viridiplantae</taxon>
        <taxon>Streptophyta</taxon>
        <taxon>Embryophyta</taxon>
        <taxon>Tracheophyta</taxon>
        <taxon>Spermatophyta</taxon>
        <taxon>Magnoliopsida</taxon>
        <taxon>eudicotyledons</taxon>
        <taxon>Gunneridae</taxon>
        <taxon>Pentapetalae</taxon>
        <taxon>asterids</taxon>
        <taxon>campanulids</taxon>
        <taxon>Apiales</taxon>
        <taxon>Apiaceae</taxon>
        <taxon>Apioideae</taxon>
        <taxon>Scandiceae</taxon>
        <taxon>Daucinae</taxon>
        <taxon>Daucus</taxon>
        <taxon>Daucus sect. Daucus</taxon>
    </lineage>
</organism>
<dbReference type="CDD" id="cd12531">
    <property type="entry name" value="RRM3_MEI2_like"/>
    <property type="match status" value="1"/>
</dbReference>
<evidence type="ECO:0000256" key="5">
    <source>
        <dbReference type="SAM" id="MobiDB-lite"/>
    </source>
</evidence>
<evidence type="ECO:0000256" key="1">
    <source>
        <dbReference type="ARBA" id="ARBA00022737"/>
    </source>
</evidence>
<dbReference type="EMBL" id="CP093347">
    <property type="protein sequence ID" value="WOG99351.1"/>
    <property type="molecule type" value="Genomic_DNA"/>
</dbReference>
<dbReference type="InterPro" id="IPR000504">
    <property type="entry name" value="RRM_dom"/>
</dbReference>
<keyword evidence="3" id="KW-0469">Meiosis</keyword>
<evidence type="ECO:0000256" key="2">
    <source>
        <dbReference type="ARBA" id="ARBA00022884"/>
    </source>
</evidence>
<evidence type="ECO:0000259" key="6">
    <source>
        <dbReference type="PROSITE" id="PS50102"/>
    </source>
</evidence>
<dbReference type="Pfam" id="PF04059">
    <property type="entry name" value="RRM_2"/>
    <property type="match status" value="1"/>
</dbReference>
<sequence length="868" mass="97201">MDQKDAAKTSSVFKEIHILSEVILLQEQFRGPHLFWKHRCPRIAFNRTKSDNDAQLQQLTDSGESYEGEPLTETKESEAHSIGNLLPDEDDLFSGIIDKLRCGTRLDGSEDEEDLFQSGGGMELEPENCLNYHHQNGTYTNGVLNGERHSNGSIARTPSYNEQFSRTLIVRNINSSIEDSDLRSLLEKFGDVHSLNTTCKHRGYVVVSYFDIRAAWGARNSLHNKPSGHMNLDIQYLIPKDDPLEKVIKAGTLVVYNLDALTPNDNIGHIFGSFGEIKEIGETLECNKFIEYYDIRAAEVAYRTLNWSTIAGKQIKLELGRDRQFLVPQLHPVLAQDERSHRGSFEDRSSLELAFAGTLRPSLMSPSRLYGGSVGKLHPKSDMTIGAYNDNAFSQGNFSVPGSFPVRVATGDRFVLHEPRHPMDQENFSNSRPASHNLHSLPDYYNGSAHGISYNSFSSAADSSIDANPRILEGINDRNVYIMDPKGQQAEPHVGVFGSSWTSGCSIPEDYYIKRNSNSFQQFPTSPMGWTNSLPLANGTQKLPGLSRSSTNVLNTVSHSHDMMNKVSHTRLYHDGSLPVSNLSRWNNEHAYMESIGRLGLHNKVSDIAPRNYLHDENHIGKFINSTMSPPQRLSDFVPGVNLVASAPTSFGAPKERMRNQSNWRSEADSCHADKMKYELDIDRVLRGEDSRTTLMIKNIPNKYTSKMLLATIDEQHRGTYDFIYLPIDFKNKCNMGYAFINMTDSLQIVPFYKTFNGKKWEKFNSGKVASIAYARIQGKSALVAHFQNSSLMNEDKRCRPILFCTEGPNAGDQEPFPLGTSIRSRSSKPRSTFNDENHNQASPSSFVRGDVISSGASSLSSSVKDTF</sequence>
<dbReference type="InterPro" id="IPR034454">
    <property type="entry name" value="MEI2-like_RRM3"/>
</dbReference>
<proteinExistence type="predicted"/>
<dbReference type="SMART" id="SM00360">
    <property type="entry name" value="RRM"/>
    <property type="match status" value="3"/>
</dbReference>
<dbReference type="AlphaFoldDB" id="A0AAF0X2I2"/>
<evidence type="ECO:0000313" key="7">
    <source>
        <dbReference type="EMBL" id="WOG99351.1"/>
    </source>
</evidence>
<dbReference type="SUPFAM" id="SSF54928">
    <property type="entry name" value="RNA-binding domain, RBD"/>
    <property type="match status" value="2"/>
</dbReference>
<keyword evidence="8" id="KW-1185">Reference proteome</keyword>
<name>A0AAF0X2I2_DAUCS</name>
<dbReference type="InterPro" id="IPR007201">
    <property type="entry name" value="Mei2-like_Rrm_C"/>
</dbReference>
<feature type="domain" description="RRM" evidence="6">
    <location>
        <begin position="166"/>
        <end position="239"/>
    </location>
</feature>
<dbReference type="GO" id="GO:0003723">
    <property type="term" value="F:RNA binding"/>
    <property type="evidence" value="ECO:0007669"/>
    <property type="project" value="UniProtKB-UniRule"/>
</dbReference>
<keyword evidence="1" id="KW-0677">Repeat</keyword>
<dbReference type="Proteomes" id="UP000077755">
    <property type="component" value="Chromosome 5"/>
</dbReference>
<feature type="region of interest" description="Disordered" evidence="5">
    <location>
        <begin position="61"/>
        <end position="80"/>
    </location>
</feature>
<feature type="domain" description="RRM" evidence="6">
    <location>
        <begin position="251"/>
        <end position="322"/>
    </location>
</feature>
<feature type="compositionally biased region" description="Polar residues" evidence="5">
    <location>
        <begin position="822"/>
        <end position="833"/>
    </location>
</feature>
<dbReference type="Gene3D" id="3.30.70.330">
    <property type="match status" value="2"/>
</dbReference>
<feature type="domain" description="RRM" evidence="6">
    <location>
        <begin position="693"/>
        <end position="777"/>
    </location>
</feature>
<dbReference type="InterPro" id="IPR034453">
    <property type="entry name" value="MEI2-like_RRM1"/>
</dbReference>
<accession>A0AAF0X2I2</accession>
<reference evidence="7" key="2">
    <citation type="submission" date="2022-03" db="EMBL/GenBank/DDBJ databases">
        <title>Draft title - Genomic analysis of global carrot germplasm unveils the trajectory of domestication and the origin of high carotenoid orange carrot.</title>
        <authorList>
            <person name="Iorizzo M."/>
            <person name="Ellison S."/>
            <person name="Senalik D."/>
            <person name="Macko-Podgorni A."/>
            <person name="Grzebelus D."/>
            <person name="Bostan H."/>
            <person name="Rolling W."/>
            <person name="Curaba J."/>
            <person name="Simon P."/>
        </authorList>
    </citation>
    <scope>NUCLEOTIDE SEQUENCE</scope>
    <source>
        <tissue evidence="7">Leaf</tissue>
    </source>
</reference>
<dbReference type="GO" id="GO:0051321">
    <property type="term" value="P:meiotic cell cycle"/>
    <property type="evidence" value="ECO:0007669"/>
    <property type="project" value="UniProtKB-KW"/>
</dbReference>
<dbReference type="Pfam" id="PF00076">
    <property type="entry name" value="RRM_1"/>
    <property type="match status" value="1"/>
</dbReference>
<dbReference type="PANTHER" id="PTHR23189">
    <property type="entry name" value="RNA RECOGNITION MOTIF-CONTAINING"/>
    <property type="match status" value="1"/>
</dbReference>
<reference evidence="7" key="1">
    <citation type="journal article" date="2016" name="Nat. Genet.">
        <title>A high-quality carrot genome assembly provides new insights into carotenoid accumulation and asterid genome evolution.</title>
        <authorList>
            <person name="Iorizzo M."/>
            <person name="Ellison S."/>
            <person name="Senalik D."/>
            <person name="Zeng P."/>
            <person name="Satapoomin P."/>
            <person name="Huang J."/>
            <person name="Bowman M."/>
            <person name="Iovene M."/>
            <person name="Sanseverino W."/>
            <person name="Cavagnaro P."/>
            <person name="Yildiz M."/>
            <person name="Macko-Podgorni A."/>
            <person name="Moranska E."/>
            <person name="Grzebelus E."/>
            <person name="Grzebelus D."/>
            <person name="Ashrafi H."/>
            <person name="Zheng Z."/>
            <person name="Cheng S."/>
            <person name="Spooner D."/>
            <person name="Van Deynze A."/>
            <person name="Simon P."/>
        </authorList>
    </citation>
    <scope>NUCLEOTIDE SEQUENCE</scope>
    <source>
        <tissue evidence="7">Leaf</tissue>
    </source>
</reference>
<feature type="region of interest" description="Disordered" evidence="5">
    <location>
        <begin position="810"/>
        <end position="868"/>
    </location>
</feature>
<protein>
    <recommendedName>
        <fullName evidence="6">RRM domain-containing protein</fullName>
    </recommendedName>
</protein>
<dbReference type="PROSITE" id="PS50102">
    <property type="entry name" value="RRM"/>
    <property type="match status" value="3"/>
</dbReference>